<dbReference type="NCBIfam" id="TIGR00186">
    <property type="entry name" value="rRNA_methyl_3"/>
    <property type="match status" value="1"/>
</dbReference>
<keyword evidence="2" id="KW-0489">Methyltransferase</keyword>
<dbReference type="Pfam" id="PF08032">
    <property type="entry name" value="SpoU_sub_bind"/>
    <property type="match status" value="1"/>
</dbReference>
<dbReference type="FunFam" id="3.40.1280.10:FF:000008">
    <property type="entry name" value="Group 3 RNA methyltransferase TrmH"/>
    <property type="match status" value="1"/>
</dbReference>
<dbReference type="PANTHER" id="PTHR46429:SF1">
    <property type="entry name" value="23S RRNA (GUANOSINE-2'-O-)-METHYLTRANSFERASE RLMB"/>
    <property type="match status" value="1"/>
</dbReference>
<dbReference type="GO" id="GO:0003723">
    <property type="term" value="F:RNA binding"/>
    <property type="evidence" value="ECO:0007669"/>
    <property type="project" value="InterPro"/>
</dbReference>
<dbReference type="GO" id="GO:0032259">
    <property type="term" value="P:methylation"/>
    <property type="evidence" value="ECO:0007669"/>
    <property type="project" value="UniProtKB-KW"/>
</dbReference>
<dbReference type="InterPro" id="IPR029064">
    <property type="entry name" value="Ribosomal_eL30-like_sf"/>
</dbReference>
<accession>A0A381V1B8</accession>
<dbReference type="InterPro" id="IPR029026">
    <property type="entry name" value="tRNA_m1G_MTases_N"/>
</dbReference>
<dbReference type="SMART" id="SM00967">
    <property type="entry name" value="SpoU_sub_bind"/>
    <property type="match status" value="1"/>
</dbReference>
<dbReference type="InterPro" id="IPR001537">
    <property type="entry name" value="SpoU_MeTrfase"/>
</dbReference>
<reference evidence="5" key="1">
    <citation type="submission" date="2018-05" db="EMBL/GenBank/DDBJ databases">
        <authorList>
            <person name="Lanie J.A."/>
            <person name="Ng W.-L."/>
            <person name="Kazmierczak K.M."/>
            <person name="Andrzejewski T.M."/>
            <person name="Davidsen T.M."/>
            <person name="Wayne K.J."/>
            <person name="Tettelin H."/>
            <person name="Glass J.I."/>
            <person name="Rusch D."/>
            <person name="Podicherti R."/>
            <person name="Tsui H.-C.T."/>
            <person name="Winkler M.E."/>
        </authorList>
    </citation>
    <scope>NUCLEOTIDE SEQUENCE</scope>
</reference>
<dbReference type="Gene3D" id="3.30.1330.30">
    <property type="match status" value="1"/>
</dbReference>
<name>A0A381V1B8_9ZZZZ</name>
<keyword evidence="3" id="KW-0808">Transferase</keyword>
<dbReference type="InterPro" id="IPR004441">
    <property type="entry name" value="rRNA_MeTrfase_TrmH"/>
</dbReference>
<dbReference type="GO" id="GO:0008173">
    <property type="term" value="F:RNA methyltransferase activity"/>
    <property type="evidence" value="ECO:0007669"/>
    <property type="project" value="InterPro"/>
</dbReference>
<dbReference type="InterPro" id="IPR013123">
    <property type="entry name" value="SpoU_subst-bd"/>
</dbReference>
<evidence type="ECO:0000313" key="5">
    <source>
        <dbReference type="EMBL" id="SVA34014.1"/>
    </source>
</evidence>
<dbReference type="EMBL" id="UINC01007558">
    <property type="protein sequence ID" value="SVA34014.1"/>
    <property type="molecule type" value="Genomic_DNA"/>
</dbReference>
<dbReference type="GO" id="GO:0005829">
    <property type="term" value="C:cytosol"/>
    <property type="evidence" value="ECO:0007669"/>
    <property type="project" value="TreeGrafter"/>
</dbReference>
<organism evidence="5">
    <name type="scientific">marine metagenome</name>
    <dbReference type="NCBI Taxonomy" id="408172"/>
    <lineage>
        <taxon>unclassified sequences</taxon>
        <taxon>metagenomes</taxon>
        <taxon>ecological metagenomes</taxon>
    </lineage>
</organism>
<gene>
    <name evidence="5" type="ORF">METZ01_LOCUS86868</name>
</gene>
<comment type="similarity">
    <text evidence="1">Belongs to the class IV-like SAM-binding methyltransferase superfamily. RNA methyltransferase TrmH family.</text>
</comment>
<dbReference type="CDD" id="cd18103">
    <property type="entry name" value="SpoU-like_RlmB"/>
    <property type="match status" value="1"/>
</dbReference>
<dbReference type="AlphaFoldDB" id="A0A381V1B8"/>
<sequence>MSRFSRARKVHGQTVEGRRAVLESLRARRDIERLIMLENSELGPQLREIVFLATEAGIHIEAVSKRELESQSQTKKHQGVIAVVPDPRYHQPDDLLSLADLKNEPVLLVMLDGIQDPHNLGAIARTAEAAGVHGLIIPERRAVGVTPGAMRASAGALEHMKVSKVGNLNRTVEKLKERGVFIVGLDAAGEVEYSQVDFTGPVLIVVGSEGKGLSRLMRENCDKIASIPMSGQLSSLNVSVSAAIVLYEAFNQRSKAG</sequence>
<evidence type="ECO:0000256" key="2">
    <source>
        <dbReference type="ARBA" id="ARBA00022603"/>
    </source>
</evidence>
<protein>
    <recommendedName>
        <fullName evidence="4">RNA 2-O ribose methyltransferase substrate binding domain-containing protein</fullName>
    </recommendedName>
</protein>
<dbReference type="GO" id="GO:0006396">
    <property type="term" value="P:RNA processing"/>
    <property type="evidence" value="ECO:0007669"/>
    <property type="project" value="InterPro"/>
</dbReference>
<evidence type="ECO:0000256" key="3">
    <source>
        <dbReference type="ARBA" id="ARBA00022679"/>
    </source>
</evidence>
<feature type="domain" description="RNA 2-O ribose methyltransferase substrate binding" evidence="4">
    <location>
        <begin position="14"/>
        <end position="90"/>
    </location>
</feature>
<proteinExistence type="inferred from homology"/>
<dbReference type="Gene3D" id="3.40.1280.10">
    <property type="match status" value="1"/>
</dbReference>
<dbReference type="InterPro" id="IPR029028">
    <property type="entry name" value="Alpha/beta_knot_MTases"/>
</dbReference>
<dbReference type="SUPFAM" id="SSF55315">
    <property type="entry name" value="L30e-like"/>
    <property type="match status" value="1"/>
</dbReference>
<evidence type="ECO:0000256" key="1">
    <source>
        <dbReference type="ARBA" id="ARBA00007228"/>
    </source>
</evidence>
<dbReference type="Pfam" id="PF00588">
    <property type="entry name" value="SpoU_methylase"/>
    <property type="match status" value="1"/>
</dbReference>
<evidence type="ECO:0000259" key="4">
    <source>
        <dbReference type="SMART" id="SM00967"/>
    </source>
</evidence>
<dbReference type="PANTHER" id="PTHR46429">
    <property type="entry name" value="23S RRNA (GUANOSINE-2'-O-)-METHYLTRANSFERASE RLMB"/>
    <property type="match status" value="1"/>
</dbReference>
<dbReference type="SUPFAM" id="SSF75217">
    <property type="entry name" value="alpha/beta knot"/>
    <property type="match status" value="1"/>
</dbReference>